<protein>
    <submittedName>
        <fullName evidence="1">Uncharacterized protein</fullName>
    </submittedName>
</protein>
<evidence type="ECO:0000313" key="2">
    <source>
        <dbReference type="Proteomes" id="UP000299102"/>
    </source>
</evidence>
<reference evidence="1 2" key="1">
    <citation type="journal article" date="2019" name="Commun. Biol.">
        <title>The bagworm genome reveals a unique fibroin gene that provides high tensile strength.</title>
        <authorList>
            <person name="Kono N."/>
            <person name="Nakamura H."/>
            <person name="Ohtoshi R."/>
            <person name="Tomita M."/>
            <person name="Numata K."/>
            <person name="Arakawa K."/>
        </authorList>
    </citation>
    <scope>NUCLEOTIDE SEQUENCE [LARGE SCALE GENOMIC DNA]</scope>
</reference>
<proteinExistence type="predicted"/>
<accession>A0A4C1TVQ2</accession>
<sequence>MLILDIDSGPYRNEHCYLAYLNVYRQRYHAVSSSEFCHVAHVISSKYNISGLVVAGRSYARACATTPLTAGGDR</sequence>
<name>A0A4C1TVQ2_EUMVA</name>
<dbReference type="Proteomes" id="UP000299102">
    <property type="component" value="Unassembled WGS sequence"/>
</dbReference>
<evidence type="ECO:0000313" key="1">
    <source>
        <dbReference type="EMBL" id="GBP17988.1"/>
    </source>
</evidence>
<dbReference type="EMBL" id="BGZK01000092">
    <property type="protein sequence ID" value="GBP17988.1"/>
    <property type="molecule type" value="Genomic_DNA"/>
</dbReference>
<keyword evidence="2" id="KW-1185">Reference proteome</keyword>
<organism evidence="1 2">
    <name type="scientific">Eumeta variegata</name>
    <name type="common">Bagworm moth</name>
    <name type="synonym">Eumeta japonica</name>
    <dbReference type="NCBI Taxonomy" id="151549"/>
    <lineage>
        <taxon>Eukaryota</taxon>
        <taxon>Metazoa</taxon>
        <taxon>Ecdysozoa</taxon>
        <taxon>Arthropoda</taxon>
        <taxon>Hexapoda</taxon>
        <taxon>Insecta</taxon>
        <taxon>Pterygota</taxon>
        <taxon>Neoptera</taxon>
        <taxon>Endopterygota</taxon>
        <taxon>Lepidoptera</taxon>
        <taxon>Glossata</taxon>
        <taxon>Ditrysia</taxon>
        <taxon>Tineoidea</taxon>
        <taxon>Psychidae</taxon>
        <taxon>Oiketicinae</taxon>
        <taxon>Eumeta</taxon>
    </lineage>
</organism>
<dbReference type="AlphaFoldDB" id="A0A4C1TVQ2"/>
<comment type="caution">
    <text evidence="1">The sequence shown here is derived from an EMBL/GenBank/DDBJ whole genome shotgun (WGS) entry which is preliminary data.</text>
</comment>
<gene>
    <name evidence="1" type="ORF">EVAR_16932_1</name>
</gene>